<dbReference type="CDD" id="cd13536">
    <property type="entry name" value="PBP2_EcModA"/>
    <property type="match status" value="1"/>
</dbReference>
<dbReference type="RefSeq" id="WP_104358938.1">
    <property type="nucleotide sequence ID" value="NZ_CP064338.1"/>
</dbReference>
<dbReference type="PANTHER" id="PTHR30632:SF17">
    <property type="entry name" value="MOLYBDATE-BINDING PROTEIN MODA"/>
    <property type="match status" value="1"/>
</dbReference>
<dbReference type="EMBL" id="PSNY01000027">
    <property type="protein sequence ID" value="PPE68449.1"/>
    <property type="molecule type" value="Genomic_DNA"/>
</dbReference>
<comment type="caution">
    <text evidence="8">The sequence shown here is derived from an EMBL/GenBank/DDBJ whole genome shotgun (WGS) entry which is preliminary data.</text>
</comment>
<feature type="binding site" evidence="6">
    <location>
        <position position="194"/>
    </location>
    <ligand>
        <name>molybdate</name>
        <dbReference type="ChEBI" id="CHEBI:36264"/>
    </ligand>
</feature>
<evidence type="ECO:0000313" key="9">
    <source>
        <dbReference type="EMBL" id="TCP07169.1"/>
    </source>
</evidence>
<dbReference type="InterPro" id="IPR050682">
    <property type="entry name" value="ModA/WtpA"/>
</dbReference>
<evidence type="ECO:0000256" key="4">
    <source>
        <dbReference type="ARBA" id="ARBA00022729"/>
    </source>
</evidence>
<reference evidence="9 11" key="2">
    <citation type="submission" date="2019-03" db="EMBL/GenBank/DDBJ databases">
        <title>Genomic Encyclopedia of Type Strains, Phase IV (KMG-IV): sequencing the most valuable type-strain genomes for metagenomic binning, comparative biology and taxonomic classification.</title>
        <authorList>
            <person name="Goeker M."/>
        </authorList>
    </citation>
    <scope>NUCLEOTIDE SEQUENCE [LARGE SCALE GENOMIC DNA]</scope>
    <source>
        <strain evidence="9 11">DSM 15264</strain>
    </source>
</reference>
<accession>A0A2S5T0K6</accession>
<dbReference type="AlphaFoldDB" id="A0A2S5T0K6"/>
<evidence type="ECO:0000313" key="11">
    <source>
        <dbReference type="Proteomes" id="UP000294772"/>
    </source>
</evidence>
<dbReference type="Proteomes" id="UP000294772">
    <property type="component" value="Unassembled WGS sequence"/>
</dbReference>
<dbReference type="PIRSF" id="PIRSF004846">
    <property type="entry name" value="ModA"/>
    <property type="match status" value="1"/>
</dbReference>
<feature type="signal peptide" evidence="7">
    <location>
        <begin position="1"/>
        <end position="27"/>
    </location>
</feature>
<gene>
    <name evidence="8" type="ORF">C1702_17160</name>
    <name evidence="9" type="ORF">EV676_105190</name>
</gene>
<evidence type="ECO:0000256" key="7">
    <source>
        <dbReference type="SAM" id="SignalP"/>
    </source>
</evidence>
<dbReference type="GO" id="GO:0030288">
    <property type="term" value="C:outer membrane-bounded periplasmic space"/>
    <property type="evidence" value="ECO:0007669"/>
    <property type="project" value="TreeGrafter"/>
</dbReference>
<dbReference type="SUPFAM" id="SSF53850">
    <property type="entry name" value="Periplasmic binding protein-like II"/>
    <property type="match status" value="1"/>
</dbReference>
<feature type="chain" id="PRO_5040584277" evidence="7">
    <location>
        <begin position="28"/>
        <end position="265"/>
    </location>
</feature>
<dbReference type="Gene3D" id="3.40.190.10">
    <property type="entry name" value="Periplasmic binding protein-like II"/>
    <property type="match status" value="2"/>
</dbReference>
<name>A0A2S5T0K6_9BURK</name>
<dbReference type="NCBIfam" id="TIGR01256">
    <property type="entry name" value="modA"/>
    <property type="match status" value="1"/>
</dbReference>
<feature type="binding site" evidence="6">
    <location>
        <position position="176"/>
    </location>
    <ligand>
        <name>molybdate</name>
        <dbReference type="ChEBI" id="CHEBI:36264"/>
    </ligand>
</feature>
<keyword evidence="4 7" id="KW-0732">Signal</keyword>
<dbReference type="GO" id="GO:1901359">
    <property type="term" value="F:tungstate binding"/>
    <property type="evidence" value="ECO:0007669"/>
    <property type="project" value="UniProtKB-ARBA"/>
</dbReference>
<comment type="subunit">
    <text evidence="5">The complex is composed of two ATP-binding proteins (ModC), two transmembrane proteins (ModB) and a solute-binding protein (ModA).</text>
</comment>
<evidence type="ECO:0000256" key="2">
    <source>
        <dbReference type="ARBA" id="ARBA00022505"/>
    </source>
</evidence>
<evidence type="ECO:0000256" key="5">
    <source>
        <dbReference type="ARBA" id="ARBA00062515"/>
    </source>
</evidence>
<dbReference type="FunFam" id="3.40.190.10:FF:000035">
    <property type="entry name" value="Molybdate ABC transporter substrate-binding protein"/>
    <property type="match status" value="1"/>
</dbReference>
<dbReference type="GO" id="GO:0015689">
    <property type="term" value="P:molybdate ion transport"/>
    <property type="evidence" value="ECO:0007669"/>
    <property type="project" value="InterPro"/>
</dbReference>
<dbReference type="NCBIfam" id="NF007958">
    <property type="entry name" value="PRK10677.1"/>
    <property type="match status" value="1"/>
</dbReference>
<evidence type="ECO:0000256" key="1">
    <source>
        <dbReference type="ARBA" id="ARBA00009175"/>
    </source>
</evidence>
<dbReference type="OrthoDB" id="9785015at2"/>
<protein>
    <submittedName>
        <fullName evidence="8">Molybdate ABC transporter substrate-binding protein</fullName>
    </submittedName>
    <submittedName>
        <fullName evidence="9">Molybdate transport system substrate-binding protein</fullName>
    </submittedName>
</protein>
<keyword evidence="10" id="KW-1185">Reference proteome</keyword>
<dbReference type="Proteomes" id="UP000239406">
    <property type="component" value="Unassembled WGS sequence"/>
</dbReference>
<evidence type="ECO:0000256" key="6">
    <source>
        <dbReference type="PIRSR" id="PIRSR004846-1"/>
    </source>
</evidence>
<evidence type="ECO:0000313" key="8">
    <source>
        <dbReference type="EMBL" id="PPE68449.1"/>
    </source>
</evidence>
<feature type="binding site" evidence="6">
    <location>
        <position position="64"/>
    </location>
    <ligand>
        <name>molybdate</name>
        <dbReference type="ChEBI" id="CHEBI:36264"/>
    </ligand>
</feature>
<sequence>MRVPSSLLRRLGLPALLACALAAPAHAVEVTVYAAASLSQALQEAVQAWKARTGHVVRASFAASSTLARQIENGAPAALFLSADEAWMDYLAQRGRLVPGSRVDLLGNRLVLVTPADRPQEVRLAPGFDLAAVLGKGRLATGDPAHVPVGKYAQAALTGLGVWPQAQPRLVRADSVRAALAYVERGEAAAGIVYATDAAVAPRVHVAGVFPADSHPRIVYPMALVAGQDSEAARALHDFLQGQEAAEVFMRHGFAVLAMPPAVRR</sequence>
<dbReference type="EMBL" id="SLXF01000005">
    <property type="protein sequence ID" value="TCP07169.1"/>
    <property type="molecule type" value="Genomic_DNA"/>
</dbReference>
<dbReference type="PANTHER" id="PTHR30632">
    <property type="entry name" value="MOLYBDATE-BINDING PERIPLASMIC PROTEIN"/>
    <property type="match status" value="1"/>
</dbReference>
<dbReference type="InterPro" id="IPR005950">
    <property type="entry name" value="ModA"/>
</dbReference>
<keyword evidence="2 6" id="KW-0500">Molybdenum</keyword>
<organism evidence="8 10">
    <name type="scientific">Caldimonas thermodepolymerans</name>
    <dbReference type="NCBI Taxonomy" id="215580"/>
    <lineage>
        <taxon>Bacteria</taxon>
        <taxon>Pseudomonadati</taxon>
        <taxon>Pseudomonadota</taxon>
        <taxon>Betaproteobacteria</taxon>
        <taxon>Burkholderiales</taxon>
        <taxon>Sphaerotilaceae</taxon>
        <taxon>Caldimonas</taxon>
    </lineage>
</organism>
<keyword evidence="3 6" id="KW-0479">Metal-binding</keyword>
<dbReference type="GO" id="GO:0030973">
    <property type="term" value="F:molybdate ion binding"/>
    <property type="evidence" value="ECO:0007669"/>
    <property type="project" value="TreeGrafter"/>
</dbReference>
<dbReference type="GO" id="GO:0046872">
    <property type="term" value="F:metal ion binding"/>
    <property type="evidence" value="ECO:0007669"/>
    <property type="project" value="UniProtKB-KW"/>
</dbReference>
<evidence type="ECO:0000256" key="3">
    <source>
        <dbReference type="ARBA" id="ARBA00022723"/>
    </source>
</evidence>
<dbReference type="Pfam" id="PF13531">
    <property type="entry name" value="SBP_bac_11"/>
    <property type="match status" value="1"/>
</dbReference>
<comment type="similarity">
    <text evidence="1">Belongs to the bacterial solute-binding protein ModA family.</text>
</comment>
<feature type="binding site" evidence="6">
    <location>
        <position position="37"/>
    </location>
    <ligand>
        <name>molybdate</name>
        <dbReference type="ChEBI" id="CHEBI:36264"/>
    </ligand>
</feature>
<evidence type="ECO:0000313" key="10">
    <source>
        <dbReference type="Proteomes" id="UP000239406"/>
    </source>
</evidence>
<reference evidence="8 10" key="1">
    <citation type="submission" date="2018-02" db="EMBL/GenBank/DDBJ databases">
        <title>Reclassifiation of [Polyangium] brachysporum DSM 7029 as Guopingzhaonella breviflexa gen. nov., sp. nov., a member of the family Comamonadaceae.</title>
        <authorList>
            <person name="Tang B."/>
        </authorList>
    </citation>
    <scope>NUCLEOTIDE SEQUENCE [LARGE SCALE GENOMIC DNA]</scope>
    <source>
        <strain evidence="8 10">DSM 15344</strain>
    </source>
</reference>
<proteinExistence type="inferred from homology"/>